<keyword evidence="1" id="KW-0732">Signal</keyword>
<evidence type="ECO:0000313" key="2">
    <source>
        <dbReference type="EMBL" id="WRQ86827.1"/>
    </source>
</evidence>
<dbReference type="PANTHER" id="PTHR44103:SF1">
    <property type="entry name" value="PROPROTEIN CONVERTASE P"/>
    <property type="match status" value="1"/>
</dbReference>
<proteinExistence type="predicted"/>
<sequence length="450" mass="49118">MSSRPGTVTVSPLPILLGLATLVLWTACSKPPPRRQNTPSTTTNTLNAPVDAIGTFTGRELGTLRELPPWIGNLNVIDLDQDGLDDVVFCESQDNEVIWIRQTAPGVFAPEQVLATDMSGPVHVEAADMNGDGHTDLLISSMGVVFPNNDRIGTAFILVNDGQQQFTPHIVLANTDRIVDMRAADLNGDGLLDLVLGQFGYDQGVVSWLERKGPELIPENFERHVLLPLSGAINVVVDDFNGDRTPDIAALISQQWEEVYLFPNDGKGNFKVQRIWGSTNEDYGSSGMSSADLNGDGRPDLIYTNGDGFGPAATPGPRPWHGLQWFENVGGGNFRYHRVANFPGAYSPVAVDLDQDGALDIVASSAYSDWNDQNRNVISLMWFRNDGKQHFKPHILTRAPKDLITTSVGHFSADGRPGIVTGGFYIYPPFDNLSRIMLWTHAQPADSTQP</sequence>
<dbReference type="EMBL" id="CP139781">
    <property type="protein sequence ID" value="WRQ86827.1"/>
    <property type="molecule type" value="Genomic_DNA"/>
</dbReference>
<dbReference type="Proteomes" id="UP000738431">
    <property type="component" value="Chromosome"/>
</dbReference>
<keyword evidence="3" id="KW-1185">Reference proteome</keyword>
<reference evidence="2 3" key="1">
    <citation type="submission" date="2023-12" db="EMBL/GenBank/DDBJ databases">
        <title>Description of an unclassified Opitutus bacterium of Verrucomicrobiota.</title>
        <authorList>
            <person name="Zhang D.-F."/>
        </authorList>
    </citation>
    <scope>NUCLEOTIDE SEQUENCE [LARGE SCALE GENOMIC DNA]</scope>
    <source>
        <strain evidence="2 3">WL0086</strain>
    </source>
</reference>
<gene>
    <name evidence="2" type="ORF">K1X11_018605</name>
</gene>
<dbReference type="PROSITE" id="PS51257">
    <property type="entry name" value="PROKAR_LIPOPROTEIN"/>
    <property type="match status" value="1"/>
</dbReference>
<dbReference type="SUPFAM" id="SSF69318">
    <property type="entry name" value="Integrin alpha N-terminal domain"/>
    <property type="match status" value="1"/>
</dbReference>
<organism evidence="2 3">
    <name type="scientific">Actomonas aquatica</name>
    <dbReference type="NCBI Taxonomy" id="2866162"/>
    <lineage>
        <taxon>Bacteria</taxon>
        <taxon>Pseudomonadati</taxon>
        <taxon>Verrucomicrobiota</taxon>
        <taxon>Opitutia</taxon>
        <taxon>Opitutales</taxon>
        <taxon>Opitutaceae</taxon>
        <taxon>Actomonas</taxon>
    </lineage>
</organism>
<accession>A0ABZ1C675</accession>
<dbReference type="InterPro" id="IPR013517">
    <property type="entry name" value="FG-GAP"/>
</dbReference>
<dbReference type="PANTHER" id="PTHR44103">
    <property type="entry name" value="PROPROTEIN CONVERTASE P"/>
    <property type="match status" value="1"/>
</dbReference>
<dbReference type="Gene3D" id="2.130.10.130">
    <property type="entry name" value="Integrin alpha, N-terminal"/>
    <property type="match status" value="2"/>
</dbReference>
<dbReference type="Pfam" id="PF13517">
    <property type="entry name" value="FG-GAP_3"/>
    <property type="match status" value="3"/>
</dbReference>
<name>A0ABZ1C675_9BACT</name>
<evidence type="ECO:0000313" key="3">
    <source>
        <dbReference type="Proteomes" id="UP000738431"/>
    </source>
</evidence>
<dbReference type="InterPro" id="IPR028994">
    <property type="entry name" value="Integrin_alpha_N"/>
</dbReference>
<protein>
    <submittedName>
        <fullName evidence="2">VCBS repeat-containing protein</fullName>
    </submittedName>
</protein>
<evidence type="ECO:0000256" key="1">
    <source>
        <dbReference type="ARBA" id="ARBA00022729"/>
    </source>
</evidence>
<dbReference type="RefSeq" id="WP_221030662.1">
    <property type="nucleotide sequence ID" value="NZ_CP139781.1"/>
</dbReference>